<dbReference type="NCBIfam" id="NF047476">
    <property type="entry name" value="LA_2168_fam"/>
    <property type="match status" value="1"/>
</dbReference>
<evidence type="ECO:0000313" key="1">
    <source>
        <dbReference type="EMBL" id="TGN07913.1"/>
    </source>
</evidence>
<sequence>MKPLFISILVLSLTGFLYADKQGLSVSTGSRTTEVQILYERLRPGFAESPGWYLQDGFPAANDLSGQYLNRNTEQVHFGGFGYSASWERLEIHWNMQLVTRGNSSRPDIYLGKNSYIAGKLWGLLLGVGRKEHSFRSSPFLGYSDGGDGLFFEKVFSENLKTQVFLWDYYQGYRILEKEFLSPGIISIGKADRSGGQRRRHSLGVVYGKKSSLSLGIQYLEQGSWGKQTREIESDVKEKGGDGDSVVTGVIGGKFDWNEFYLMGEFLWAKGTDRTYSKSIQNSGSLPIEGEAISLGGGWQNQLYGVRWSNYLNDSDKRSDTGKLSCLGFTGMGTHLGSTLFLSQVLQIYPGGFITGNGLERNQTLLNGRTPAYYSELILSYHTDLFYFRMIGAYFLPYLAQGKSEGKISFKKESFELFFLAESALETSLHLDGVLELGILLSYLWSAESLGLSGTMVSAFGRIHF</sequence>
<evidence type="ECO:0000313" key="2">
    <source>
        <dbReference type="Proteomes" id="UP000298264"/>
    </source>
</evidence>
<accession>A0A4R9LM38</accession>
<proteinExistence type="predicted"/>
<dbReference type="AlphaFoldDB" id="A0A4R9LM38"/>
<organism evidence="1 2">
    <name type="scientific">Leptospira ilyithenensis</name>
    <dbReference type="NCBI Taxonomy" id="2484901"/>
    <lineage>
        <taxon>Bacteria</taxon>
        <taxon>Pseudomonadati</taxon>
        <taxon>Spirochaetota</taxon>
        <taxon>Spirochaetia</taxon>
        <taxon>Leptospirales</taxon>
        <taxon>Leptospiraceae</taxon>
        <taxon>Leptospira</taxon>
    </lineage>
</organism>
<evidence type="ECO:0008006" key="3">
    <source>
        <dbReference type="Google" id="ProtNLM"/>
    </source>
</evidence>
<name>A0A4R9LM38_9LEPT</name>
<comment type="caution">
    <text evidence="1">The sequence shown here is derived from an EMBL/GenBank/DDBJ whole genome shotgun (WGS) entry which is preliminary data.</text>
</comment>
<dbReference type="OrthoDB" id="334958at2"/>
<reference evidence="1" key="1">
    <citation type="journal article" date="2019" name="PLoS Negl. Trop. Dis.">
        <title>Revisiting the worldwide diversity of Leptospira species in the environment.</title>
        <authorList>
            <person name="Vincent A.T."/>
            <person name="Schiettekatte O."/>
            <person name="Bourhy P."/>
            <person name="Veyrier F.J."/>
            <person name="Picardeau M."/>
        </authorList>
    </citation>
    <scope>NUCLEOTIDE SEQUENCE [LARGE SCALE GENOMIC DNA]</scope>
    <source>
        <strain evidence="1">201400974</strain>
    </source>
</reference>
<dbReference type="Proteomes" id="UP000298264">
    <property type="component" value="Unassembled WGS sequence"/>
</dbReference>
<gene>
    <name evidence="1" type="ORF">EHS11_13285</name>
</gene>
<dbReference type="EMBL" id="RQHV01000061">
    <property type="protein sequence ID" value="TGN07913.1"/>
    <property type="molecule type" value="Genomic_DNA"/>
</dbReference>
<keyword evidence="2" id="KW-1185">Reference proteome</keyword>
<protein>
    <recommendedName>
        <fullName evidence="3">Alginate export domain-containing protein</fullName>
    </recommendedName>
</protein>